<name>A0A328C706_9DELT</name>
<gene>
    <name evidence="3" type="ORF">DL240_08030</name>
</gene>
<dbReference type="Proteomes" id="UP000249169">
    <property type="component" value="Unassembled WGS sequence"/>
</dbReference>
<feature type="transmembrane region" description="Helical" evidence="2">
    <location>
        <begin position="78"/>
        <end position="96"/>
    </location>
</feature>
<dbReference type="AlphaFoldDB" id="A0A328C706"/>
<comment type="caution">
    <text evidence="3">The sequence shown here is derived from an EMBL/GenBank/DDBJ whole genome shotgun (WGS) entry which is preliminary data.</text>
</comment>
<keyword evidence="4" id="KW-1185">Reference proteome</keyword>
<evidence type="ECO:0000256" key="1">
    <source>
        <dbReference type="SAM" id="MobiDB-lite"/>
    </source>
</evidence>
<feature type="region of interest" description="Disordered" evidence="1">
    <location>
        <begin position="457"/>
        <end position="505"/>
    </location>
</feature>
<keyword evidence="2" id="KW-0472">Membrane</keyword>
<protein>
    <submittedName>
        <fullName evidence="3">Uncharacterized protein</fullName>
    </submittedName>
</protein>
<sequence>MNVTLMYDTGARPDDAWASGRWIVPAALSGALVVALFTVSEWLAPTVPLAAYLLLVAAPVLVVAAAQQRVRRLRELAPVALVVLSFALPFVAWNAGPYRMVMMGFSGDFLGVDALVRGVSERSESVASMACDFLMDASNTVVEDRLQPVLALRPGVATRCLERAEERQPQRVIGLGRYLHREWSQGWASPETISVEISCEAADAFEAVSRLSHSPAAPELLGCALGSAEEAVAGCCARALSAPELAAARVEVSNGVHPDVAEALFERLVEVVDLPAARLMAPGAFSEDLSWEAADLFHWTTRLGCDLVQTHRRPDAIATMLSTSVQTQCGLEIESPLYSYAAVAMIERTCQGAARSAEGGRVDVVPWCEAARESVRQSVIDNAMFAVNKARTAYLTRGLEGAIVQGNAQEKARSRRQGPLTVDELYEPSPDVGAMVVGQRVGKPDWALMSPEEERQYHELEKAAPRSRRALSRDLEGMRELGGGSSKGSRQALRSLERLQQERPR</sequence>
<organism evidence="3 4">
    <name type="scientific">Lujinxingia litoralis</name>
    <dbReference type="NCBI Taxonomy" id="2211119"/>
    <lineage>
        <taxon>Bacteria</taxon>
        <taxon>Deltaproteobacteria</taxon>
        <taxon>Bradymonadales</taxon>
        <taxon>Lujinxingiaceae</taxon>
        <taxon>Lujinxingia</taxon>
    </lineage>
</organism>
<evidence type="ECO:0000256" key="2">
    <source>
        <dbReference type="SAM" id="Phobius"/>
    </source>
</evidence>
<feature type="transmembrane region" description="Helical" evidence="2">
    <location>
        <begin position="22"/>
        <end position="43"/>
    </location>
</feature>
<feature type="transmembrane region" description="Helical" evidence="2">
    <location>
        <begin position="49"/>
        <end position="66"/>
    </location>
</feature>
<evidence type="ECO:0000313" key="3">
    <source>
        <dbReference type="EMBL" id="RAL22832.1"/>
    </source>
</evidence>
<evidence type="ECO:0000313" key="4">
    <source>
        <dbReference type="Proteomes" id="UP000249169"/>
    </source>
</evidence>
<keyword evidence="2" id="KW-1133">Transmembrane helix</keyword>
<dbReference type="EMBL" id="QHKO01000003">
    <property type="protein sequence ID" value="RAL22832.1"/>
    <property type="molecule type" value="Genomic_DNA"/>
</dbReference>
<keyword evidence="2" id="KW-0812">Transmembrane</keyword>
<reference evidence="3 4" key="1">
    <citation type="submission" date="2018-05" db="EMBL/GenBank/DDBJ databases">
        <title>Lujinxingia marina gen. nov. sp. nov., a new facultative anaerobic member of the class Deltaproteobacteria, and proposal of Lujinxingaceae fam. nov.</title>
        <authorList>
            <person name="Li C.-M."/>
        </authorList>
    </citation>
    <scope>NUCLEOTIDE SEQUENCE [LARGE SCALE GENOMIC DNA]</scope>
    <source>
        <strain evidence="3 4">B210</strain>
    </source>
</reference>
<feature type="compositionally biased region" description="Basic and acidic residues" evidence="1">
    <location>
        <begin position="495"/>
        <end position="505"/>
    </location>
</feature>
<proteinExistence type="predicted"/>
<accession>A0A328C706</accession>